<dbReference type="Gene3D" id="3.30.1360.120">
    <property type="entry name" value="Probable tRNA modification gtpase trme, domain 1"/>
    <property type="match status" value="1"/>
</dbReference>
<keyword evidence="1" id="KW-0809">Transit peptide</keyword>
<proteinExistence type="predicted"/>
<dbReference type="InterPro" id="IPR017703">
    <property type="entry name" value="YgfZ/GCV_T_CS"/>
</dbReference>
<dbReference type="Pfam" id="PF25455">
    <property type="entry name" value="Beta-barrel_CAF17_C"/>
    <property type="match status" value="1"/>
</dbReference>
<reference evidence="6" key="1">
    <citation type="submission" date="2016-10" db="EMBL/GenBank/DDBJ databases">
        <authorList>
            <person name="Varghese N."/>
            <person name="Submissions S."/>
        </authorList>
    </citation>
    <scope>NUCLEOTIDE SEQUENCE [LARGE SCALE GENOMIC DNA]</scope>
    <source>
        <strain evidence="6">930I</strain>
    </source>
</reference>
<feature type="domain" description="GCVT N-terminal" evidence="3">
    <location>
        <begin position="6"/>
        <end position="115"/>
    </location>
</feature>
<organism evidence="5 6">
    <name type="scientific">Roseospirillum parvum</name>
    <dbReference type="NCBI Taxonomy" id="83401"/>
    <lineage>
        <taxon>Bacteria</taxon>
        <taxon>Pseudomonadati</taxon>
        <taxon>Pseudomonadota</taxon>
        <taxon>Alphaproteobacteria</taxon>
        <taxon>Rhodospirillales</taxon>
        <taxon>Rhodospirillaceae</taxon>
        <taxon>Roseospirillum</taxon>
    </lineage>
</organism>
<dbReference type="PANTHER" id="PTHR22602">
    <property type="entry name" value="TRANSFERASE CAF17, MITOCHONDRIAL-RELATED"/>
    <property type="match status" value="1"/>
</dbReference>
<dbReference type="Pfam" id="PF01571">
    <property type="entry name" value="GCV_T"/>
    <property type="match status" value="1"/>
</dbReference>
<evidence type="ECO:0000256" key="1">
    <source>
        <dbReference type="ARBA" id="ARBA00022946"/>
    </source>
</evidence>
<dbReference type="InterPro" id="IPR006222">
    <property type="entry name" value="GCVT_N"/>
</dbReference>
<protein>
    <submittedName>
        <fullName evidence="5">Uncharacterized protein</fullName>
    </submittedName>
</protein>
<dbReference type="STRING" id="83401.SAMN05421742_101170"/>
<dbReference type="Proteomes" id="UP000217076">
    <property type="component" value="Unassembled WGS sequence"/>
</dbReference>
<feature type="domain" description="CAF17 C-terminal" evidence="4">
    <location>
        <begin position="226"/>
        <end position="295"/>
    </location>
</feature>
<dbReference type="EMBL" id="FNCV01000001">
    <property type="protein sequence ID" value="SDG41253.1"/>
    <property type="molecule type" value="Genomic_DNA"/>
</dbReference>
<accession>A0A1G7U192</accession>
<dbReference type="InterPro" id="IPR027266">
    <property type="entry name" value="TrmE/GcvT-like"/>
</dbReference>
<dbReference type="PANTHER" id="PTHR22602:SF0">
    <property type="entry name" value="TRANSFERASE CAF17, MITOCHONDRIAL-RELATED"/>
    <property type="match status" value="1"/>
</dbReference>
<dbReference type="NCBIfam" id="TIGR03317">
    <property type="entry name" value="ygfZ_signature"/>
    <property type="match status" value="1"/>
</dbReference>
<dbReference type="GO" id="GO:0016226">
    <property type="term" value="P:iron-sulfur cluster assembly"/>
    <property type="evidence" value="ECO:0007669"/>
    <property type="project" value="TreeGrafter"/>
</dbReference>
<name>A0A1G7U192_9PROT</name>
<keyword evidence="6" id="KW-1185">Reference proteome</keyword>
<dbReference type="InterPro" id="IPR057460">
    <property type="entry name" value="CAF17_C"/>
</dbReference>
<sequence>MPADSAAICPLPHRAVIELTGADRVGFLQGLVSNDMTRVGPQRAVWAALLTPQGKFLFDLFVVAREAALWLDVEAARRDDLMARLKRHRLRAEVEINPSEAAVFAVWGAGTPAVLGLPDDPGAARPLAPAGVAFLDPRLPGAGGRLLGPPESTPAADLEGLAPTPIAEWEHHRLGLGLPDGSRDITPDKGLLMEHGFEPLNGVSFDKGCYMGQELTARTKHRGLVKKTLVPVDVDGPLPEPGTILLGRDGREAGEMKSGSGDRGLALLRIEHLGPGATFTAGQAGATLHPRTPPWPEA</sequence>
<dbReference type="RefSeq" id="WP_092614042.1">
    <property type="nucleotide sequence ID" value="NZ_FNCV01000001.1"/>
</dbReference>
<dbReference type="InterPro" id="IPR045179">
    <property type="entry name" value="YgfZ/GcvT"/>
</dbReference>
<dbReference type="SUPFAM" id="SSF103025">
    <property type="entry name" value="Folate-binding domain"/>
    <property type="match status" value="1"/>
</dbReference>
<evidence type="ECO:0000313" key="5">
    <source>
        <dbReference type="EMBL" id="SDG41253.1"/>
    </source>
</evidence>
<feature type="region of interest" description="Disordered" evidence="2">
    <location>
        <begin position="279"/>
        <end position="298"/>
    </location>
</feature>
<dbReference type="AlphaFoldDB" id="A0A1G7U192"/>
<dbReference type="OrthoDB" id="9796287at2"/>
<evidence type="ECO:0000259" key="3">
    <source>
        <dbReference type="Pfam" id="PF01571"/>
    </source>
</evidence>
<evidence type="ECO:0000313" key="6">
    <source>
        <dbReference type="Proteomes" id="UP000217076"/>
    </source>
</evidence>
<evidence type="ECO:0000256" key="2">
    <source>
        <dbReference type="SAM" id="MobiDB-lite"/>
    </source>
</evidence>
<evidence type="ECO:0000259" key="4">
    <source>
        <dbReference type="Pfam" id="PF25455"/>
    </source>
</evidence>
<gene>
    <name evidence="5" type="ORF">SAMN05421742_101170</name>
</gene>